<gene>
    <name evidence="1" type="ORF">FS320_23585</name>
</gene>
<protein>
    <submittedName>
        <fullName evidence="1">Uncharacterized protein</fullName>
    </submittedName>
</protein>
<reference evidence="1 2" key="1">
    <citation type="journal article" date="2019" name="Syst. Appl. Microbiol.">
        <title>Microvirga tunisiensis sp. nov., a root nodule symbiotic bacterium isolated from Lupinus micranthus and L. luteus grown in Northern Tunisia.</title>
        <authorList>
            <person name="Msaddak A."/>
            <person name="Rejili M."/>
            <person name="Duran D."/>
            <person name="Mars M."/>
            <person name="Palacios J.M."/>
            <person name="Ruiz-Argueso T."/>
            <person name="Rey L."/>
            <person name="Imperial J."/>
        </authorList>
    </citation>
    <scope>NUCLEOTIDE SEQUENCE [LARGE SCALE GENOMIC DNA]</scope>
    <source>
        <strain evidence="1 2">Lmie10</strain>
    </source>
</reference>
<dbReference type="AlphaFoldDB" id="A0A5N7MN33"/>
<evidence type="ECO:0000313" key="2">
    <source>
        <dbReference type="Proteomes" id="UP000403266"/>
    </source>
</evidence>
<organism evidence="1 2">
    <name type="scientific">Microvirga tunisiensis</name>
    <dbReference type="NCBI Taxonomy" id="2108360"/>
    <lineage>
        <taxon>Bacteria</taxon>
        <taxon>Pseudomonadati</taxon>
        <taxon>Pseudomonadota</taxon>
        <taxon>Alphaproteobacteria</taxon>
        <taxon>Hyphomicrobiales</taxon>
        <taxon>Methylobacteriaceae</taxon>
        <taxon>Microvirga</taxon>
    </lineage>
</organism>
<evidence type="ECO:0000313" key="1">
    <source>
        <dbReference type="EMBL" id="MPR28060.1"/>
    </source>
</evidence>
<dbReference type="EMBL" id="VOSK01000122">
    <property type="protein sequence ID" value="MPR28060.1"/>
    <property type="molecule type" value="Genomic_DNA"/>
</dbReference>
<comment type="caution">
    <text evidence="1">The sequence shown here is derived from an EMBL/GenBank/DDBJ whole genome shotgun (WGS) entry which is preliminary data.</text>
</comment>
<name>A0A5N7MN33_9HYPH</name>
<dbReference type="OrthoDB" id="8019263at2"/>
<proteinExistence type="predicted"/>
<accession>A0A5N7MN33</accession>
<dbReference type="RefSeq" id="WP_152714364.1">
    <property type="nucleotide sequence ID" value="NZ_VOSJ01000121.1"/>
</dbReference>
<keyword evidence="2" id="KW-1185">Reference proteome</keyword>
<sequence length="139" mass="16178">MTNLDELKRTIAATWRDEEMASSACYGVDAYSKNWPYVFMVNDWRVWNESGRDLNHEVVRWLDEEGESWEFYHLLGEWGLVGFDDLRAATRFRHRWFGALKVVSSSDTPWNPHPLNGTFAPSLVDEAAMPTRKDSHAVR</sequence>
<dbReference type="Proteomes" id="UP000403266">
    <property type="component" value="Unassembled WGS sequence"/>
</dbReference>